<evidence type="ECO:0000313" key="2">
    <source>
        <dbReference type="Proteomes" id="UP000050280"/>
    </source>
</evidence>
<organism evidence="1 2">
    <name type="scientific">Croceitalea dokdonensis DOKDO 023</name>
    <dbReference type="NCBI Taxonomy" id="1300341"/>
    <lineage>
        <taxon>Bacteria</taxon>
        <taxon>Pseudomonadati</taxon>
        <taxon>Bacteroidota</taxon>
        <taxon>Flavobacteriia</taxon>
        <taxon>Flavobacteriales</taxon>
        <taxon>Flavobacteriaceae</taxon>
        <taxon>Croceitalea</taxon>
    </lineage>
</organism>
<sequence>MFDYEWFNAEIKELCSKIDQLQTVLYFCLPEKKYADKIT</sequence>
<proteinExistence type="predicted"/>
<evidence type="ECO:0000313" key="1">
    <source>
        <dbReference type="EMBL" id="KPM31586.1"/>
    </source>
</evidence>
<dbReference type="AlphaFoldDB" id="A0A0P7AUR8"/>
<name>A0A0P7AUR8_9FLAO</name>
<protein>
    <submittedName>
        <fullName evidence="1">Uncharacterized protein</fullName>
    </submittedName>
</protein>
<accession>A0A0P7AUR8</accession>
<comment type="caution">
    <text evidence="1">The sequence shown here is derived from an EMBL/GenBank/DDBJ whole genome shotgun (WGS) entry which is preliminary data.</text>
</comment>
<dbReference type="EMBL" id="LDJX01000004">
    <property type="protein sequence ID" value="KPM31586.1"/>
    <property type="molecule type" value="Genomic_DNA"/>
</dbReference>
<keyword evidence="2" id="KW-1185">Reference proteome</keyword>
<reference evidence="1 2" key="1">
    <citation type="submission" date="2015-09" db="EMBL/GenBank/DDBJ databases">
        <title>Genome sequence of the marine flavobacterium Croceitalea dokdonensis DOKDO 023 that contains proton- and sodium-pumping rhodopsins.</title>
        <authorList>
            <person name="Kwon S.-K."/>
            <person name="Lee H.K."/>
            <person name="Kwak M.-J."/>
            <person name="Kim J.F."/>
        </authorList>
    </citation>
    <scope>NUCLEOTIDE SEQUENCE [LARGE SCALE GENOMIC DNA]</scope>
    <source>
        <strain evidence="1 2">DOKDO 023</strain>
    </source>
</reference>
<gene>
    <name evidence="1" type="ORF">I595_2080</name>
</gene>
<dbReference type="Proteomes" id="UP000050280">
    <property type="component" value="Unassembled WGS sequence"/>
</dbReference>